<dbReference type="SUPFAM" id="SSF53146">
    <property type="entry name" value="Nitrogenase accessory factor-like"/>
    <property type="match status" value="1"/>
</dbReference>
<keyword evidence="3" id="KW-1185">Reference proteome</keyword>
<feature type="domain" description="Dinitrogenase iron-molybdenum cofactor biosynthesis" evidence="1">
    <location>
        <begin position="11"/>
        <end position="101"/>
    </location>
</feature>
<dbReference type="CDD" id="cd00562">
    <property type="entry name" value="NifX_NifB"/>
    <property type="match status" value="1"/>
</dbReference>
<dbReference type="PANTHER" id="PTHR42983:SF1">
    <property type="entry name" value="IRON-MOLYBDENUM PROTEIN"/>
    <property type="match status" value="1"/>
</dbReference>
<comment type="caution">
    <text evidence="2">The sequence shown here is derived from an EMBL/GenBank/DDBJ whole genome shotgun (WGS) entry which is preliminary data.</text>
</comment>
<dbReference type="EMBL" id="SLUP01000002">
    <property type="protein sequence ID" value="TCL67922.1"/>
    <property type="molecule type" value="Genomic_DNA"/>
</dbReference>
<gene>
    <name evidence="2" type="ORF">EV196_102485</name>
</gene>
<dbReference type="Gene3D" id="3.30.420.130">
    <property type="entry name" value="Dinitrogenase iron-molybdenum cofactor biosynthesis domain"/>
    <property type="match status" value="1"/>
</dbReference>
<evidence type="ECO:0000313" key="2">
    <source>
        <dbReference type="EMBL" id="TCL67922.1"/>
    </source>
</evidence>
<dbReference type="RefSeq" id="WP_132216081.1">
    <property type="nucleotide sequence ID" value="NZ_OX156936.1"/>
</dbReference>
<dbReference type="Pfam" id="PF02579">
    <property type="entry name" value="Nitro_FeMo-Co"/>
    <property type="match status" value="1"/>
</dbReference>
<sequence>MKKIAVPITRDNQIETHFGHSQFYEIYTFSNTNEILDLQLLESKNGCFCESNIISLLAKGGVSFMLSDSMGYKAVDKLKKAGINVVRGCSGDSADVILKFIEGKISDSGISCLKHSQNHKNNLCHHSSN</sequence>
<evidence type="ECO:0000259" key="1">
    <source>
        <dbReference type="Pfam" id="PF02579"/>
    </source>
</evidence>
<dbReference type="PANTHER" id="PTHR42983">
    <property type="entry name" value="DINITROGENASE IRON-MOLYBDENUM COFACTOR PROTEIN-RELATED"/>
    <property type="match status" value="1"/>
</dbReference>
<dbReference type="Proteomes" id="UP000295455">
    <property type="component" value="Unassembled WGS sequence"/>
</dbReference>
<dbReference type="OrthoDB" id="280278at2"/>
<dbReference type="InterPro" id="IPR003731">
    <property type="entry name" value="Di-Nase_FeMo-co_biosynth"/>
</dbReference>
<evidence type="ECO:0000313" key="3">
    <source>
        <dbReference type="Proteomes" id="UP000295455"/>
    </source>
</evidence>
<protein>
    <submittedName>
        <fullName evidence="2">Putative Fe-Mo cluster-binding NifX family protein</fullName>
    </submittedName>
</protein>
<accession>A0A4R1RPV1</accession>
<reference evidence="2 3" key="1">
    <citation type="submission" date="2019-03" db="EMBL/GenBank/DDBJ databases">
        <title>Genomic Encyclopedia of Type Strains, Phase IV (KMG-IV): sequencing the most valuable type-strain genomes for metagenomic binning, comparative biology and taxonomic classification.</title>
        <authorList>
            <person name="Goeker M."/>
        </authorList>
    </citation>
    <scope>NUCLEOTIDE SEQUENCE [LARGE SCALE GENOMIC DNA]</scope>
    <source>
        <strain evidence="2 3">DSM 18792</strain>
    </source>
</reference>
<name>A0A4R1RPV1_9FLAO</name>
<dbReference type="AlphaFoldDB" id="A0A4R1RPV1"/>
<organism evidence="2 3">
    <name type="scientific">Mariniflexile fucanivorans</name>
    <dbReference type="NCBI Taxonomy" id="264023"/>
    <lineage>
        <taxon>Bacteria</taxon>
        <taxon>Pseudomonadati</taxon>
        <taxon>Bacteroidota</taxon>
        <taxon>Flavobacteriia</taxon>
        <taxon>Flavobacteriales</taxon>
        <taxon>Flavobacteriaceae</taxon>
        <taxon>Mariniflexile</taxon>
    </lineage>
</organism>
<dbReference type="InterPro" id="IPR036105">
    <property type="entry name" value="DiNase_FeMo-co_biosyn_sf"/>
</dbReference>
<proteinExistence type="predicted"/>